<evidence type="ECO:0000256" key="8">
    <source>
        <dbReference type="SAM" id="SignalP"/>
    </source>
</evidence>
<dbReference type="PROSITE" id="PS50027">
    <property type="entry name" value="EGF_LAM_2"/>
    <property type="match status" value="1"/>
</dbReference>
<dbReference type="InterPro" id="IPR038289">
    <property type="entry name" value="DVA-1_sf"/>
</dbReference>
<keyword evidence="2" id="KW-0677">Repeat</keyword>
<dbReference type="Gene3D" id="2.10.25.10">
    <property type="entry name" value="Laminin"/>
    <property type="match status" value="2"/>
</dbReference>
<gene>
    <name evidence="10" type="primary">Necator_chrV.g20403</name>
    <name evidence="10" type="ORF">RB195_015610</name>
</gene>
<keyword evidence="1 8" id="KW-0732">Signal</keyword>
<dbReference type="CDD" id="cd00055">
    <property type="entry name" value="EGF_Lam"/>
    <property type="match status" value="1"/>
</dbReference>
<comment type="caution">
    <text evidence="6">Lacks conserved residue(s) required for the propagation of feature annotation.</text>
</comment>
<dbReference type="PROSITE" id="PS01248">
    <property type="entry name" value="EGF_LAM_1"/>
    <property type="match status" value="1"/>
</dbReference>
<feature type="region of interest" description="Disordered" evidence="7">
    <location>
        <begin position="588"/>
        <end position="657"/>
    </location>
</feature>
<dbReference type="InterPro" id="IPR032487">
    <property type="entry name" value="ABA-1_nematode"/>
</dbReference>
<evidence type="ECO:0000256" key="5">
    <source>
        <dbReference type="ARBA" id="ARBA00023292"/>
    </source>
</evidence>
<evidence type="ECO:0000256" key="7">
    <source>
        <dbReference type="SAM" id="MobiDB-lite"/>
    </source>
</evidence>
<feature type="disulfide bond" evidence="6">
    <location>
        <begin position="525"/>
        <end position="534"/>
    </location>
</feature>
<evidence type="ECO:0000313" key="11">
    <source>
        <dbReference type="Proteomes" id="UP001303046"/>
    </source>
</evidence>
<feature type="chain" id="PRO_5046144388" description="Laminin EGF-like domain-containing protein" evidence="8">
    <location>
        <begin position="25"/>
        <end position="657"/>
    </location>
</feature>
<proteinExistence type="predicted"/>
<accession>A0ABR1E5C7</accession>
<evidence type="ECO:0000256" key="3">
    <source>
        <dbReference type="ARBA" id="ARBA00023157"/>
    </source>
</evidence>
<evidence type="ECO:0000256" key="2">
    <source>
        <dbReference type="ARBA" id="ARBA00022737"/>
    </source>
</evidence>
<dbReference type="SMART" id="SM00180">
    <property type="entry name" value="EGF_Lam"/>
    <property type="match status" value="2"/>
</dbReference>
<reference evidence="10 11" key="1">
    <citation type="submission" date="2023-08" db="EMBL/GenBank/DDBJ databases">
        <title>A Necator americanus chromosomal reference genome.</title>
        <authorList>
            <person name="Ilik V."/>
            <person name="Petrzelkova K.J."/>
            <person name="Pardy F."/>
            <person name="Fuh T."/>
            <person name="Niatou-Singa F.S."/>
            <person name="Gouil Q."/>
            <person name="Baker L."/>
            <person name="Ritchie M.E."/>
            <person name="Jex A.R."/>
            <person name="Gazzola D."/>
            <person name="Li H."/>
            <person name="Toshio Fujiwara R."/>
            <person name="Zhan B."/>
            <person name="Aroian R.V."/>
            <person name="Pafco B."/>
            <person name="Schwarz E.M."/>
        </authorList>
    </citation>
    <scope>NUCLEOTIDE SEQUENCE [LARGE SCALE GENOMIC DNA]</scope>
    <source>
        <strain evidence="10 11">Aroian</strain>
        <tissue evidence="10">Whole animal</tissue>
    </source>
</reference>
<dbReference type="PANTHER" id="PTHR10574:SF444">
    <property type="entry name" value="BASEMENT MEMBRANE-SPECIFIC HEPARAN SULFATE PROTEOGLYCAN CORE PROTEIN"/>
    <property type="match status" value="1"/>
</dbReference>
<evidence type="ECO:0000313" key="10">
    <source>
        <dbReference type="EMBL" id="KAK6757892.1"/>
    </source>
</evidence>
<protein>
    <recommendedName>
        <fullName evidence="9">Laminin EGF-like domain-containing protein</fullName>
    </recommendedName>
</protein>
<feature type="compositionally biased region" description="Basic and acidic residues" evidence="7">
    <location>
        <begin position="597"/>
        <end position="632"/>
    </location>
</feature>
<evidence type="ECO:0000256" key="4">
    <source>
        <dbReference type="ARBA" id="ARBA00023180"/>
    </source>
</evidence>
<sequence length="657" mass="75998">MLSLSILTWIQFLAFYLVTLPTFGYEKSTQSIEDVRKLEVQLIDARNIMRSRFQYCTAHWRDEDSPRSGRIKEYWHKALHKARTSYPDSITCLMELKPLLQKHKELRELLEQRKIEDDEKINAGLDAFLTRSQIQELRYFHENGDSKAVEEALDEYFEGLPLSRKNALISEFLDYESKLKRVQRDTDDSEQHIEEYDDEVLDPEQLKPEWLAWQTPRHKKLISKMIIGKANKWEVMNEIGDQFYHLRKEVRQQYKEYLQHYCIKNLKNVIGETNFNVLRGMYMDTDPVEQIETKFHELVAELHEERERLLADHYAVFCRKIFRLVHFEPTDLTIWLTSAQKFDLGQMIQNPDVNDTHIYDKMYEFYLNTTGEAREEAKDIIESGCRHFIEHMFGDDNAEELEELRLGGTISKQHLAARLAAHAFEVTDEMDRKRAEGSLSICSRIYLGYDGSCECHGHATSCDSVRHNCLNCTDNTYGVQCELCMESFTGDPLTGGCTPVEHEETSCTCNNHSSSCDPEGKCQSCLHNTTGDSCERCASGFYGDATTGTRDDCTICPCPNNGECFVNENNLVECRECPTGKKGITCEEDVTPQEEEEGKHQKEKEKEEKKEERRKESNSGEEQQIKSEEHQEATTTSAVNVVADDTTVKPTEVDVQE</sequence>
<dbReference type="Pfam" id="PF16469">
    <property type="entry name" value="NPA"/>
    <property type="match status" value="2"/>
</dbReference>
<dbReference type="Gene3D" id="1.10.533.30">
    <property type="entry name" value="Nematode polyprotein allergen ABA-1"/>
    <property type="match status" value="2"/>
</dbReference>
<dbReference type="Pfam" id="PF24973">
    <property type="entry name" value="EGF_LMN_ATRN"/>
    <property type="match status" value="2"/>
</dbReference>
<dbReference type="EMBL" id="JAVFWL010000005">
    <property type="protein sequence ID" value="KAK6757892.1"/>
    <property type="molecule type" value="Genomic_DNA"/>
</dbReference>
<evidence type="ECO:0000256" key="1">
    <source>
        <dbReference type="ARBA" id="ARBA00022729"/>
    </source>
</evidence>
<keyword evidence="5 6" id="KW-0424">Laminin EGF-like domain</keyword>
<feature type="domain" description="Laminin EGF-like" evidence="9">
    <location>
        <begin position="507"/>
        <end position="555"/>
    </location>
</feature>
<organism evidence="10 11">
    <name type="scientific">Necator americanus</name>
    <name type="common">Human hookworm</name>
    <dbReference type="NCBI Taxonomy" id="51031"/>
    <lineage>
        <taxon>Eukaryota</taxon>
        <taxon>Metazoa</taxon>
        <taxon>Ecdysozoa</taxon>
        <taxon>Nematoda</taxon>
        <taxon>Chromadorea</taxon>
        <taxon>Rhabditida</taxon>
        <taxon>Rhabditina</taxon>
        <taxon>Rhabditomorpha</taxon>
        <taxon>Strongyloidea</taxon>
        <taxon>Ancylostomatidae</taxon>
        <taxon>Bunostominae</taxon>
        <taxon>Necator</taxon>
    </lineage>
</organism>
<dbReference type="InterPro" id="IPR002049">
    <property type="entry name" value="LE_dom"/>
</dbReference>
<comment type="caution">
    <text evidence="10">The sequence shown here is derived from an EMBL/GenBank/DDBJ whole genome shotgun (WGS) entry which is preliminary data.</text>
</comment>
<keyword evidence="4" id="KW-0325">Glycoprotein</keyword>
<dbReference type="SUPFAM" id="SSF57196">
    <property type="entry name" value="EGF/Laminin"/>
    <property type="match status" value="2"/>
</dbReference>
<keyword evidence="11" id="KW-1185">Reference proteome</keyword>
<evidence type="ECO:0000256" key="6">
    <source>
        <dbReference type="PROSITE-ProRule" id="PRU00460"/>
    </source>
</evidence>
<dbReference type="Proteomes" id="UP001303046">
    <property type="component" value="Unassembled WGS sequence"/>
</dbReference>
<dbReference type="InterPro" id="IPR056863">
    <property type="entry name" value="LMN_ATRN_NET-like_EGF"/>
</dbReference>
<keyword evidence="3 6" id="KW-1015">Disulfide bond</keyword>
<feature type="signal peptide" evidence="8">
    <location>
        <begin position="1"/>
        <end position="24"/>
    </location>
</feature>
<name>A0ABR1E5C7_NECAM</name>
<dbReference type="PANTHER" id="PTHR10574">
    <property type="entry name" value="NETRIN/LAMININ-RELATED"/>
    <property type="match status" value="1"/>
</dbReference>
<dbReference type="InterPro" id="IPR050440">
    <property type="entry name" value="Laminin/Netrin_ECM"/>
</dbReference>
<evidence type="ECO:0000259" key="9">
    <source>
        <dbReference type="PROSITE" id="PS50027"/>
    </source>
</evidence>